<dbReference type="Proteomes" id="UP001164390">
    <property type="component" value="Chromosome"/>
</dbReference>
<keyword evidence="1" id="KW-0732">Signal</keyword>
<dbReference type="AlphaFoldDB" id="A0AA46TJX8"/>
<accession>A0AA46TJX8</accession>
<organism evidence="2 3">
    <name type="scientific">Solicola gregarius</name>
    <dbReference type="NCBI Taxonomy" id="2908642"/>
    <lineage>
        <taxon>Bacteria</taxon>
        <taxon>Bacillati</taxon>
        <taxon>Actinomycetota</taxon>
        <taxon>Actinomycetes</taxon>
        <taxon>Propionibacteriales</taxon>
        <taxon>Nocardioidaceae</taxon>
        <taxon>Solicola</taxon>
    </lineage>
</organism>
<name>A0AA46TJX8_9ACTN</name>
<feature type="chain" id="PRO_5041410278" evidence="1">
    <location>
        <begin position="24"/>
        <end position="145"/>
    </location>
</feature>
<evidence type="ECO:0000313" key="3">
    <source>
        <dbReference type="Proteomes" id="UP001164390"/>
    </source>
</evidence>
<dbReference type="EMBL" id="CP094970">
    <property type="protein sequence ID" value="UYM06676.1"/>
    <property type="molecule type" value="Genomic_DNA"/>
</dbReference>
<sequence>MINRTLKLLGVAAFAAVSTVSFGGAATADVDAREWADLYVRNPTDGDAGGVSLTESIIDGEGTSVAAQFLAEGERLIVYDDYDNDRSTVARLWVDGPGPEVFYSRGSRKEFDLSYDEGDTVHLQVCTSDSLLTICTEVKKEPGRT</sequence>
<reference evidence="2" key="1">
    <citation type="submission" date="2022-01" db="EMBL/GenBank/DDBJ databases">
        <title>Nocardioidaceae gen. sp. A5X3R13.</title>
        <authorList>
            <person name="Lopez Marin M.A."/>
            <person name="Uhlik O."/>
        </authorList>
    </citation>
    <scope>NUCLEOTIDE SEQUENCE</scope>
    <source>
        <strain evidence="2">A5X3R13</strain>
    </source>
</reference>
<feature type="signal peptide" evidence="1">
    <location>
        <begin position="1"/>
        <end position="23"/>
    </location>
</feature>
<protein>
    <submittedName>
        <fullName evidence="2">Uncharacterized protein</fullName>
    </submittedName>
</protein>
<gene>
    <name evidence="2" type="ORF">L0C25_06290</name>
</gene>
<keyword evidence="3" id="KW-1185">Reference proteome</keyword>
<dbReference type="KEGG" id="sgrg:L0C25_06290"/>
<dbReference type="RefSeq" id="WP_271635587.1">
    <property type="nucleotide sequence ID" value="NZ_CP094970.1"/>
</dbReference>
<evidence type="ECO:0000313" key="2">
    <source>
        <dbReference type="EMBL" id="UYM06676.1"/>
    </source>
</evidence>
<proteinExistence type="predicted"/>
<evidence type="ECO:0000256" key="1">
    <source>
        <dbReference type="SAM" id="SignalP"/>
    </source>
</evidence>